<accession>A0A0S3PWH7</accession>
<dbReference type="OrthoDB" id="9804637at2"/>
<sequence>MSVTTGIAIYFVLWWVVLFLTLPFGVRSQHEDGTFAEGTDPGAPVLAKLWWKLLATTVLSAILFTLFTWLFLTRRLTLDDLASLWGLLK</sequence>
<dbReference type="InterPro" id="IPR009935">
    <property type="entry name" value="DUF1467"/>
</dbReference>
<evidence type="ECO:0000256" key="1">
    <source>
        <dbReference type="SAM" id="Phobius"/>
    </source>
</evidence>
<dbReference type="RefSeq" id="WP_096356283.1">
    <property type="nucleotide sequence ID" value="NZ_AP014946.1"/>
</dbReference>
<evidence type="ECO:0000313" key="3">
    <source>
        <dbReference type="Proteomes" id="UP000236884"/>
    </source>
</evidence>
<keyword evidence="1" id="KW-0472">Membrane</keyword>
<organism evidence="2 3">
    <name type="scientific">Variibacter gotjawalensis</name>
    <dbReference type="NCBI Taxonomy" id="1333996"/>
    <lineage>
        <taxon>Bacteria</taxon>
        <taxon>Pseudomonadati</taxon>
        <taxon>Pseudomonadota</taxon>
        <taxon>Alphaproteobacteria</taxon>
        <taxon>Hyphomicrobiales</taxon>
        <taxon>Nitrobacteraceae</taxon>
        <taxon>Variibacter</taxon>
    </lineage>
</organism>
<dbReference type="EMBL" id="AP014946">
    <property type="protein sequence ID" value="BAT60243.1"/>
    <property type="molecule type" value="Genomic_DNA"/>
</dbReference>
<dbReference type="AlphaFoldDB" id="A0A0S3PWH7"/>
<reference evidence="2 3" key="1">
    <citation type="submission" date="2015-08" db="EMBL/GenBank/DDBJ databases">
        <title>Investigation of the bacterial diversity of lava forest soil.</title>
        <authorList>
            <person name="Lee J.S."/>
        </authorList>
    </citation>
    <scope>NUCLEOTIDE SEQUENCE [LARGE SCALE GENOMIC DNA]</scope>
    <source>
        <strain evidence="2 3">GJW-30</strain>
    </source>
</reference>
<gene>
    <name evidence="2" type="ORF">GJW-30_1_02779</name>
</gene>
<dbReference type="Pfam" id="PF07330">
    <property type="entry name" value="DUF1467"/>
    <property type="match status" value="1"/>
</dbReference>
<keyword evidence="3" id="KW-1185">Reference proteome</keyword>
<dbReference type="Proteomes" id="UP000236884">
    <property type="component" value="Chromosome"/>
</dbReference>
<protein>
    <submittedName>
        <fullName evidence="2">Uncharacterized protein</fullName>
    </submittedName>
</protein>
<feature type="transmembrane region" description="Helical" evidence="1">
    <location>
        <begin position="49"/>
        <end position="72"/>
    </location>
</feature>
<name>A0A0S3PWH7_9BRAD</name>
<keyword evidence="1" id="KW-0812">Transmembrane</keyword>
<feature type="transmembrane region" description="Helical" evidence="1">
    <location>
        <begin position="7"/>
        <end position="26"/>
    </location>
</feature>
<keyword evidence="1" id="KW-1133">Transmembrane helix</keyword>
<dbReference type="KEGG" id="vgo:GJW-30_1_02779"/>
<proteinExistence type="predicted"/>
<evidence type="ECO:0000313" key="2">
    <source>
        <dbReference type="EMBL" id="BAT60243.1"/>
    </source>
</evidence>